<proteinExistence type="predicted"/>
<reference evidence="1" key="2">
    <citation type="submission" date="2021-04" db="EMBL/GenBank/DDBJ databases">
        <authorList>
            <person name="Gilroy R."/>
        </authorList>
    </citation>
    <scope>NUCLEOTIDE SEQUENCE</scope>
    <source>
        <strain evidence="1">ChiHecec2B26-446</strain>
    </source>
</reference>
<dbReference type="SUPFAM" id="SSF50475">
    <property type="entry name" value="FMN-binding split barrel"/>
    <property type="match status" value="1"/>
</dbReference>
<accession>A0A9D1PZT9</accession>
<evidence type="ECO:0000313" key="2">
    <source>
        <dbReference type="Proteomes" id="UP000886752"/>
    </source>
</evidence>
<protein>
    <submittedName>
        <fullName evidence="1">Pyridoxamine 5'-phosphate oxidase family protein</fullName>
    </submittedName>
</protein>
<dbReference type="InterPro" id="IPR012349">
    <property type="entry name" value="Split_barrel_FMN-bd"/>
</dbReference>
<dbReference type="Proteomes" id="UP000886752">
    <property type="component" value="Unassembled WGS sequence"/>
</dbReference>
<reference evidence="1" key="1">
    <citation type="journal article" date="2021" name="PeerJ">
        <title>Extensive microbial diversity within the chicken gut microbiome revealed by metagenomics and culture.</title>
        <authorList>
            <person name="Gilroy R."/>
            <person name="Ravi A."/>
            <person name="Getino M."/>
            <person name="Pursley I."/>
            <person name="Horton D.L."/>
            <person name="Alikhan N.F."/>
            <person name="Baker D."/>
            <person name="Gharbi K."/>
            <person name="Hall N."/>
            <person name="Watson M."/>
            <person name="Adriaenssens E.M."/>
            <person name="Foster-Nyarko E."/>
            <person name="Jarju S."/>
            <person name="Secka A."/>
            <person name="Antonio M."/>
            <person name="Oren A."/>
            <person name="Chaudhuri R.R."/>
            <person name="La Ragione R."/>
            <person name="Hildebrand F."/>
            <person name="Pallen M.J."/>
        </authorList>
    </citation>
    <scope>NUCLEOTIDE SEQUENCE</scope>
    <source>
        <strain evidence="1">ChiHecec2B26-446</strain>
    </source>
</reference>
<dbReference type="PANTHER" id="PTHR34071:SF2">
    <property type="entry name" value="FLAVIN-NUCLEOTIDE-BINDING PROTEIN"/>
    <property type="match status" value="1"/>
</dbReference>
<comment type="caution">
    <text evidence="1">The sequence shown here is derived from an EMBL/GenBank/DDBJ whole genome shotgun (WGS) entry which is preliminary data.</text>
</comment>
<dbReference type="AlphaFoldDB" id="A0A9D1PZT9"/>
<dbReference type="PANTHER" id="PTHR34071">
    <property type="entry name" value="5-NITROIMIDAZOLE ANTIBIOTICS RESISTANCE PROTEIN, NIMA-FAMILY-RELATED PROTEIN-RELATED"/>
    <property type="match status" value="1"/>
</dbReference>
<dbReference type="Gene3D" id="2.30.110.10">
    <property type="entry name" value="Electron Transport, Fmn-binding Protein, Chain A"/>
    <property type="match status" value="1"/>
</dbReference>
<dbReference type="EMBL" id="DXHV01000083">
    <property type="protein sequence ID" value="HIW01592.1"/>
    <property type="molecule type" value="Genomic_DNA"/>
</dbReference>
<dbReference type="InterPro" id="IPR024747">
    <property type="entry name" value="Pyridox_Oxase-rel"/>
</dbReference>
<dbReference type="Pfam" id="PF12900">
    <property type="entry name" value="Pyridox_ox_2"/>
    <property type="match status" value="1"/>
</dbReference>
<name>A0A9D1PZT9_9BACT</name>
<evidence type="ECO:0000313" key="1">
    <source>
        <dbReference type="EMBL" id="HIW01592.1"/>
    </source>
</evidence>
<sequence length="178" mass="19977">MRRTDLEVTDRKHMREILEDCPLVHLGLSDGSEPYVIPMNFGVEMDEQTCVFYFHCAREGRKLDIMAKNPRVCVEATIYTPRPRPEAGSTEACCGREDADRSGEAGGNGHRGHRGLRYQCVVATGTATILEDEAERRAALSALRRHNGRPDREESAERLARLCLFKVVADTITCKERG</sequence>
<gene>
    <name evidence="1" type="ORF">H9894_10475</name>
</gene>
<organism evidence="1 2">
    <name type="scientific">Candidatus Desulfovibrio intestinipullorum</name>
    <dbReference type="NCBI Taxonomy" id="2838536"/>
    <lineage>
        <taxon>Bacteria</taxon>
        <taxon>Pseudomonadati</taxon>
        <taxon>Thermodesulfobacteriota</taxon>
        <taxon>Desulfovibrionia</taxon>
        <taxon>Desulfovibrionales</taxon>
        <taxon>Desulfovibrionaceae</taxon>
        <taxon>Desulfovibrio</taxon>
    </lineage>
</organism>